<protein>
    <submittedName>
        <fullName evidence="3">Uncharacterized protein</fullName>
    </submittedName>
</protein>
<dbReference type="InterPro" id="IPR058580">
    <property type="entry name" value="DUF2828"/>
</dbReference>
<dbReference type="EMBL" id="PVXQ01000046">
    <property type="protein sequence ID" value="PRR80371.1"/>
    <property type="molecule type" value="Genomic_DNA"/>
</dbReference>
<evidence type="ECO:0000313" key="4">
    <source>
        <dbReference type="Proteomes" id="UP000239471"/>
    </source>
</evidence>
<feature type="domain" description="DUF7788" evidence="2">
    <location>
        <begin position="336"/>
        <end position="487"/>
    </location>
</feature>
<sequence length="510" mass="59095">MNFEFLNSIKREFISTDLYEDLECYPRMEDANDDALLNFYAKAGFLREEKSEEIINIFMEAYDEDPFSAMKLLFYVRDKEEGLGERRVFRTILNHLGKLNSSYLKVNINLIPVFGRWDDLYSLFDTALQGHAIRLIRKQIGLDLKIKDPSTLAKWLKSENASSKETKTLARKTRLALDLTSKEYRVLLSTLRKRVNIVESSISEGKWNEVKYGDLSSGAMHKYYKSFLKHDRQRYIDYLNVLNSDKIGKVGLVINPKSYFPYDLISGIVKDSEDFSKSYFCDLWKDMPSYTGNIGEDTLVCLGLSERSSNRKYKMPAYCGGVGTILHLLDKNIGAYSEHIITMNPKPNLIKVKGDTLLKRIKEIEKSSLTNEINVETALDLVLFAAIKNNINKNKMPKRLLFILDDKCKLTYLNHKNNSKKTHFLHEDQYEKFKNKWSLSGYEMPEICFWRIDAYRDSSKIIVDSNNFKYASGYSNEIFKAVVSGNQIYSNVLLDKILLGFRYNSIKEEG</sequence>
<dbReference type="Proteomes" id="UP000239471">
    <property type="component" value="Unassembled WGS sequence"/>
</dbReference>
<dbReference type="OrthoDB" id="9255585at2"/>
<reference evidence="3 4" key="1">
    <citation type="submission" date="2018-03" db="EMBL/GenBank/DDBJ databases">
        <title>Genome sequence of Clostridium vincentii DSM 10228.</title>
        <authorList>
            <person name="Poehlein A."/>
            <person name="Daniel R."/>
        </authorList>
    </citation>
    <scope>NUCLEOTIDE SEQUENCE [LARGE SCALE GENOMIC DNA]</scope>
    <source>
        <strain evidence="3 4">DSM 10228</strain>
    </source>
</reference>
<dbReference type="PANTHER" id="PTHR31373">
    <property type="entry name" value="OS06G0652100 PROTEIN"/>
    <property type="match status" value="1"/>
</dbReference>
<dbReference type="InterPro" id="IPR011205">
    <property type="entry name" value="UCP015417_vWA"/>
</dbReference>
<dbReference type="PANTHER" id="PTHR31373:SF27">
    <property type="entry name" value="TROVE DOMAIN-CONTAINING PROTEIN"/>
    <property type="match status" value="1"/>
</dbReference>
<dbReference type="InterPro" id="IPR056690">
    <property type="entry name" value="DUF7788"/>
</dbReference>
<dbReference type="RefSeq" id="WP_106060946.1">
    <property type="nucleotide sequence ID" value="NZ_PVXQ01000046.1"/>
</dbReference>
<keyword evidence="4" id="KW-1185">Reference proteome</keyword>
<organism evidence="3 4">
    <name type="scientific">Clostridium vincentii</name>
    <dbReference type="NCBI Taxonomy" id="52704"/>
    <lineage>
        <taxon>Bacteria</taxon>
        <taxon>Bacillati</taxon>
        <taxon>Bacillota</taxon>
        <taxon>Clostridia</taxon>
        <taxon>Eubacteriales</taxon>
        <taxon>Clostridiaceae</taxon>
        <taxon>Clostridium</taxon>
    </lineage>
</organism>
<evidence type="ECO:0000259" key="2">
    <source>
        <dbReference type="Pfam" id="PF25043"/>
    </source>
</evidence>
<evidence type="ECO:0000259" key="1">
    <source>
        <dbReference type="Pfam" id="PF11443"/>
    </source>
</evidence>
<dbReference type="Pfam" id="PF25043">
    <property type="entry name" value="DUF7788"/>
    <property type="match status" value="1"/>
</dbReference>
<name>A0A2T0B8Z1_9CLOT</name>
<proteinExistence type="predicted"/>
<dbReference type="Pfam" id="PF11443">
    <property type="entry name" value="DUF2828"/>
    <property type="match status" value="1"/>
</dbReference>
<accession>A0A2T0B8Z1</accession>
<feature type="domain" description="DUF2828" evidence="1">
    <location>
        <begin position="150"/>
        <end position="244"/>
    </location>
</feature>
<comment type="caution">
    <text evidence="3">The sequence shown here is derived from an EMBL/GenBank/DDBJ whole genome shotgun (WGS) entry which is preliminary data.</text>
</comment>
<dbReference type="AlphaFoldDB" id="A0A2T0B8Z1"/>
<evidence type="ECO:0000313" key="3">
    <source>
        <dbReference type="EMBL" id="PRR80371.1"/>
    </source>
</evidence>
<gene>
    <name evidence="3" type="ORF">CLVI_30580</name>
</gene>